<dbReference type="PANTHER" id="PTHR43777:SF1">
    <property type="entry name" value="MOLYBDENUM COFACTOR CYTIDYLYLTRANSFERASE"/>
    <property type="match status" value="1"/>
</dbReference>
<dbReference type="STRING" id="69222.BG55_03450"/>
<dbReference type="Proteomes" id="UP000019918">
    <property type="component" value="Unassembled WGS sequence"/>
</dbReference>
<keyword evidence="4" id="KW-1185">Reference proteome</keyword>
<dbReference type="GO" id="GO:0016779">
    <property type="term" value="F:nucleotidyltransferase activity"/>
    <property type="evidence" value="ECO:0007669"/>
    <property type="project" value="UniProtKB-KW"/>
</dbReference>
<dbReference type="OrthoDB" id="5298023at2"/>
<keyword evidence="1" id="KW-0460">Magnesium</keyword>
<dbReference type="EMBL" id="JFHN01000022">
    <property type="protein sequence ID" value="EXU76825.1"/>
    <property type="molecule type" value="Genomic_DNA"/>
</dbReference>
<dbReference type="PANTHER" id="PTHR43777">
    <property type="entry name" value="MOLYBDENUM COFACTOR CYTIDYLYLTRANSFERASE"/>
    <property type="match status" value="1"/>
</dbReference>
<feature type="domain" description="MobA-like NTP transferase" evidence="2">
    <location>
        <begin position="7"/>
        <end position="161"/>
    </location>
</feature>
<comment type="caution">
    <text evidence="3">The sequence shown here is derived from an EMBL/GenBank/DDBJ whole genome shotgun (WGS) entry which is preliminary data.</text>
</comment>
<dbReference type="SUPFAM" id="SSF53448">
    <property type="entry name" value="Nucleotide-diphospho-sugar transferases"/>
    <property type="match status" value="1"/>
</dbReference>
<dbReference type="Gene3D" id="3.90.550.10">
    <property type="entry name" value="Spore Coat Polysaccharide Biosynthesis Protein SpsA, Chain A"/>
    <property type="match status" value="1"/>
</dbReference>
<gene>
    <name evidence="3" type="ORF">BG55_03450</name>
</gene>
<dbReference type="InterPro" id="IPR025877">
    <property type="entry name" value="MobA-like_NTP_Trfase"/>
</dbReference>
<dbReference type="AlphaFoldDB" id="A0A014NSI8"/>
<evidence type="ECO:0000259" key="2">
    <source>
        <dbReference type="Pfam" id="PF12804"/>
    </source>
</evidence>
<evidence type="ECO:0000256" key="1">
    <source>
        <dbReference type="ARBA" id="ARBA00022842"/>
    </source>
</evidence>
<reference evidence="3 4" key="1">
    <citation type="submission" date="2014-02" db="EMBL/GenBank/DDBJ databases">
        <title>Draft genome of Erwinia mallotivora strain BT-MARDI, a papaya dieback pathogen.</title>
        <authorList>
            <person name="Redzuan R."/>
            <person name="Abu Bakar N."/>
            <person name="Badrun R."/>
            <person name="Mohd Raih M.F."/>
            <person name="Rozano L."/>
            <person name="Mat Amin N."/>
        </authorList>
    </citation>
    <scope>NUCLEOTIDE SEQUENCE [LARGE SCALE GENOMIC DNA]</scope>
    <source>
        <strain evidence="3 4">BT-MARDI</strain>
    </source>
</reference>
<keyword evidence="3" id="KW-0548">Nucleotidyltransferase</keyword>
<dbReference type="InterPro" id="IPR029044">
    <property type="entry name" value="Nucleotide-diphossugar_trans"/>
</dbReference>
<proteinExistence type="predicted"/>
<accession>A0A014NSI8</accession>
<evidence type="ECO:0000313" key="3">
    <source>
        <dbReference type="EMBL" id="EXU76825.1"/>
    </source>
</evidence>
<dbReference type="Pfam" id="PF12804">
    <property type="entry name" value="NTP_transf_3"/>
    <property type="match status" value="1"/>
</dbReference>
<protein>
    <submittedName>
        <fullName evidence="3">CTP:molybdopterin cytidylyltransferase</fullName>
    </submittedName>
</protein>
<name>A0A014NSI8_9GAMM</name>
<organism evidence="3 4">
    <name type="scientific">Erwinia mallotivora</name>
    <dbReference type="NCBI Taxonomy" id="69222"/>
    <lineage>
        <taxon>Bacteria</taxon>
        <taxon>Pseudomonadati</taxon>
        <taxon>Pseudomonadota</taxon>
        <taxon>Gammaproteobacteria</taxon>
        <taxon>Enterobacterales</taxon>
        <taxon>Erwiniaceae</taxon>
        <taxon>Erwinia</taxon>
    </lineage>
</organism>
<evidence type="ECO:0000313" key="4">
    <source>
        <dbReference type="Proteomes" id="UP000019918"/>
    </source>
</evidence>
<sequence>MTEMKECVVLAAGLSTRMGSWKMMLPWKNGTVLDGTIASALSFCDRVILVTGYRADELRQRYAGHHGVRLCHNPYFTGGMFSSVRCGVAALSGERFFLIPGDMPAVDPQVYSLLWHYPSCGCIQPCHNGGRGHPVLLPAALREIILSAPAESNLRQLIQAYGCESVAVNSQTIHCDLDTPEQYQQLLKASAVRQARTS</sequence>
<dbReference type="CDD" id="cd04182">
    <property type="entry name" value="GT_2_like_f"/>
    <property type="match status" value="1"/>
</dbReference>
<dbReference type="PATRIC" id="fig|69222.5.peg.727"/>
<keyword evidence="3" id="KW-0808">Transferase</keyword>